<evidence type="ECO:0000256" key="3">
    <source>
        <dbReference type="ARBA" id="ARBA00012154"/>
    </source>
</evidence>
<dbReference type="InterPro" id="IPR031322">
    <property type="entry name" value="Shikimate/glucono_kinase"/>
</dbReference>
<dbReference type="GO" id="GO:0005829">
    <property type="term" value="C:cytosol"/>
    <property type="evidence" value="ECO:0007669"/>
    <property type="project" value="TreeGrafter"/>
</dbReference>
<dbReference type="Pfam" id="PF01202">
    <property type="entry name" value="SKI"/>
    <property type="match status" value="1"/>
</dbReference>
<comment type="pathway">
    <text evidence="1 11">Metabolic intermediate biosynthesis; chorismate biosynthesis; chorismate from D-erythrose 4-phosphate and phosphoenolpyruvate: step 5/7.</text>
</comment>
<keyword evidence="5 11" id="KW-0808">Transferase</keyword>
<organism evidence="12">
    <name type="scientific">Moorella thermoacetica Y72</name>
    <dbReference type="NCBI Taxonomy" id="1325331"/>
    <lineage>
        <taxon>Bacteria</taxon>
        <taxon>Bacillati</taxon>
        <taxon>Bacillota</taxon>
        <taxon>Clostridia</taxon>
        <taxon>Neomoorellales</taxon>
        <taxon>Neomoorellaceae</taxon>
        <taxon>Neomoorella</taxon>
    </lineage>
</organism>
<feature type="binding site" evidence="11">
    <location>
        <position position="136"/>
    </location>
    <ligand>
        <name>substrate</name>
    </ligand>
</feature>
<dbReference type="SMR" id="A0A0S6UEJ9"/>
<evidence type="ECO:0000256" key="10">
    <source>
        <dbReference type="ARBA" id="ARBA00048567"/>
    </source>
</evidence>
<comment type="similarity">
    <text evidence="2 11">Belongs to the shikimate kinase family.</text>
</comment>
<dbReference type="EC" id="2.7.1.71" evidence="3 11"/>
<evidence type="ECO:0000256" key="11">
    <source>
        <dbReference type="HAMAP-Rule" id="MF_00109"/>
    </source>
</evidence>
<gene>
    <name evidence="11" type="primary">aroK</name>
    <name evidence="12" type="ORF">MTY_2711</name>
</gene>
<feature type="binding site" evidence="11">
    <location>
        <position position="34"/>
    </location>
    <ligand>
        <name>substrate</name>
    </ligand>
</feature>
<feature type="binding site" evidence="11">
    <location>
        <position position="80"/>
    </location>
    <ligand>
        <name>substrate</name>
    </ligand>
</feature>
<comment type="cofactor">
    <cofactor evidence="11">
        <name>Mg(2+)</name>
        <dbReference type="ChEBI" id="CHEBI:18420"/>
    </cofactor>
    <text evidence="11">Binds 1 Mg(2+) ion per subunit.</text>
</comment>
<dbReference type="GO" id="GO:0000287">
    <property type="term" value="F:magnesium ion binding"/>
    <property type="evidence" value="ECO:0007669"/>
    <property type="project" value="UniProtKB-UniRule"/>
</dbReference>
<comment type="caution">
    <text evidence="11">Lacks conserved residue(s) required for the propagation of feature annotation.</text>
</comment>
<reference evidence="12" key="1">
    <citation type="journal article" date="2014" name="Gene">
        <title>Genome-guided analysis of transformation efficiency and carbon dioxide assimilation by Moorella thermoacetica Y72.</title>
        <authorList>
            <person name="Tsukahara K."/>
            <person name="Kita A."/>
            <person name="Nakashimada Y."/>
            <person name="Hoshino T."/>
            <person name="Murakami K."/>
        </authorList>
    </citation>
    <scope>NUCLEOTIDE SEQUENCE [LARGE SCALE GENOMIC DNA]</scope>
    <source>
        <strain evidence="12">Y72</strain>
    </source>
</reference>
<dbReference type="GO" id="GO:0005524">
    <property type="term" value="F:ATP binding"/>
    <property type="evidence" value="ECO:0007669"/>
    <property type="project" value="UniProtKB-UniRule"/>
</dbReference>
<comment type="subunit">
    <text evidence="11">Monomer.</text>
</comment>
<evidence type="ECO:0000256" key="7">
    <source>
        <dbReference type="ARBA" id="ARBA00022777"/>
    </source>
</evidence>
<feature type="binding site" evidence="11">
    <location>
        <begin position="12"/>
        <end position="17"/>
    </location>
    <ligand>
        <name>ATP</name>
        <dbReference type="ChEBI" id="CHEBI:30616"/>
    </ligand>
</feature>
<keyword evidence="11" id="KW-0460">Magnesium</keyword>
<dbReference type="Gene3D" id="3.40.50.300">
    <property type="entry name" value="P-loop containing nucleotide triphosphate hydrolases"/>
    <property type="match status" value="1"/>
</dbReference>
<comment type="subcellular location">
    <subcellularLocation>
        <location evidence="11">Cytoplasm</location>
    </subcellularLocation>
</comment>
<accession>A0A0S6UEJ9</accession>
<keyword evidence="7 11" id="KW-0418">Kinase</keyword>
<dbReference type="PRINTS" id="PR01100">
    <property type="entry name" value="SHIKIMTKNASE"/>
</dbReference>
<dbReference type="GO" id="GO:0004765">
    <property type="term" value="F:shikimate kinase activity"/>
    <property type="evidence" value="ECO:0007669"/>
    <property type="project" value="UniProtKB-UniRule"/>
</dbReference>
<comment type="catalytic activity">
    <reaction evidence="10 11">
        <text>shikimate + ATP = 3-phosphoshikimate + ADP + H(+)</text>
        <dbReference type="Rhea" id="RHEA:13121"/>
        <dbReference type="ChEBI" id="CHEBI:15378"/>
        <dbReference type="ChEBI" id="CHEBI:30616"/>
        <dbReference type="ChEBI" id="CHEBI:36208"/>
        <dbReference type="ChEBI" id="CHEBI:145989"/>
        <dbReference type="ChEBI" id="CHEBI:456216"/>
        <dbReference type="EC" id="2.7.1.71"/>
    </reaction>
</comment>
<evidence type="ECO:0000256" key="8">
    <source>
        <dbReference type="ARBA" id="ARBA00022840"/>
    </source>
</evidence>
<evidence type="ECO:0000256" key="4">
    <source>
        <dbReference type="ARBA" id="ARBA00022605"/>
    </source>
</evidence>
<dbReference type="PANTHER" id="PTHR21087:SF16">
    <property type="entry name" value="SHIKIMATE KINASE 1, CHLOROPLASTIC"/>
    <property type="match status" value="1"/>
</dbReference>
<feature type="binding site" evidence="11">
    <location>
        <position position="16"/>
    </location>
    <ligand>
        <name>Mg(2+)</name>
        <dbReference type="ChEBI" id="CHEBI:18420"/>
    </ligand>
</feature>
<evidence type="ECO:0000256" key="9">
    <source>
        <dbReference type="ARBA" id="ARBA00023141"/>
    </source>
</evidence>
<dbReference type="RefSeq" id="WP_011393065.1">
    <property type="nucleotide sequence ID" value="NZ_DF238840.1"/>
</dbReference>
<keyword evidence="4 11" id="KW-0028">Amino-acid biosynthesis</keyword>
<evidence type="ECO:0000256" key="5">
    <source>
        <dbReference type="ARBA" id="ARBA00022679"/>
    </source>
</evidence>
<dbReference type="InterPro" id="IPR027417">
    <property type="entry name" value="P-loop_NTPase"/>
</dbReference>
<keyword evidence="8 11" id="KW-0067">ATP-binding</keyword>
<keyword evidence="11" id="KW-0963">Cytoplasm</keyword>
<keyword evidence="11" id="KW-0479">Metal-binding</keyword>
<dbReference type="InterPro" id="IPR023000">
    <property type="entry name" value="Shikimate_kinase_CS"/>
</dbReference>
<name>A0A0S6UEJ9_NEOTH</name>
<feature type="binding site" evidence="11">
    <location>
        <position position="58"/>
    </location>
    <ligand>
        <name>substrate</name>
    </ligand>
</feature>
<sequence length="173" mass="19114">MPGNIVLIGFMGSGKTTVGRLLARDLGWSFLDTDTMVEERLGLPVKEIFAREGEEFFREVEKEAVARVATARQAVIATGGGAVLCGVNVKLLREGNKVVWLQVRPETALKRAGLDDSRPLLQGREPRDIAALLRRREPYYAFADIYIDTDGKEAAAVAREIKEALKAWLESLT</sequence>
<evidence type="ECO:0000256" key="1">
    <source>
        <dbReference type="ARBA" id="ARBA00004842"/>
    </source>
</evidence>
<dbReference type="UniPathway" id="UPA00053">
    <property type="reaction ID" value="UER00088"/>
</dbReference>
<evidence type="ECO:0000313" key="12">
    <source>
        <dbReference type="EMBL" id="GAF27370.1"/>
    </source>
</evidence>
<dbReference type="HAMAP" id="MF_00109">
    <property type="entry name" value="Shikimate_kinase"/>
    <property type="match status" value="1"/>
</dbReference>
<dbReference type="GeneID" id="45617598"/>
<dbReference type="PANTHER" id="PTHR21087">
    <property type="entry name" value="SHIKIMATE KINASE"/>
    <property type="match status" value="1"/>
</dbReference>
<keyword evidence="6 11" id="KW-0547">Nucleotide-binding</keyword>
<evidence type="ECO:0000256" key="2">
    <source>
        <dbReference type="ARBA" id="ARBA00006997"/>
    </source>
</evidence>
<protein>
    <recommendedName>
        <fullName evidence="3 11">Shikimate kinase</fullName>
        <shortName evidence="11">SK</shortName>
        <ecNumber evidence="3 11">2.7.1.71</ecNumber>
    </recommendedName>
</protein>
<dbReference type="PROSITE" id="PS01128">
    <property type="entry name" value="SHIKIMATE_KINASE"/>
    <property type="match status" value="1"/>
</dbReference>
<dbReference type="EMBL" id="DF238840">
    <property type="protein sequence ID" value="GAF27370.1"/>
    <property type="molecule type" value="Genomic_DNA"/>
</dbReference>
<dbReference type="GO" id="GO:0009423">
    <property type="term" value="P:chorismate biosynthetic process"/>
    <property type="evidence" value="ECO:0007669"/>
    <property type="project" value="UniProtKB-UniRule"/>
</dbReference>
<evidence type="ECO:0000256" key="6">
    <source>
        <dbReference type="ARBA" id="ARBA00022741"/>
    </source>
</evidence>
<feature type="binding site" evidence="11">
    <location>
        <position position="118"/>
    </location>
    <ligand>
        <name>ATP</name>
        <dbReference type="ChEBI" id="CHEBI:30616"/>
    </ligand>
</feature>
<dbReference type="SUPFAM" id="SSF52540">
    <property type="entry name" value="P-loop containing nucleoside triphosphate hydrolases"/>
    <property type="match status" value="1"/>
</dbReference>
<dbReference type="Proteomes" id="UP000063718">
    <property type="component" value="Unassembled WGS sequence"/>
</dbReference>
<proteinExistence type="inferred from homology"/>
<dbReference type="CDD" id="cd00464">
    <property type="entry name" value="SK"/>
    <property type="match status" value="1"/>
</dbReference>
<dbReference type="GO" id="GO:0009073">
    <property type="term" value="P:aromatic amino acid family biosynthetic process"/>
    <property type="evidence" value="ECO:0007669"/>
    <property type="project" value="UniProtKB-KW"/>
</dbReference>
<dbReference type="AlphaFoldDB" id="A0A0S6UEJ9"/>
<dbReference type="InterPro" id="IPR000623">
    <property type="entry name" value="Shikimate_kinase/TSH1"/>
</dbReference>
<comment type="function">
    <text evidence="11">Catalyzes the specific phosphorylation of the 3-hydroxyl group of shikimic acid using ATP as a cosubstrate.</text>
</comment>
<dbReference type="GO" id="GO:0008652">
    <property type="term" value="P:amino acid biosynthetic process"/>
    <property type="evidence" value="ECO:0007669"/>
    <property type="project" value="UniProtKB-KW"/>
</dbReference>
<keyword evidence="9 11" id="KW-0057">Aromatic amino acid biosynthesis</keyword>